<dbReference type="OMA" id="YIYHGPQ"/>
<dbReference type="AlphaFoldDB" id="V4LYT0"/>
<accession>V4LYT0</accession>
<evidence type="ECO:0000313" key="2">
    <source>
        <dbReference type="EMBL" id="ESQ55855.1"/>
    </source>
</evidence>
<dbReference type="Gramene" id="ESQ55855">
    <property type="protein sequence ID" value="ESQ55855"/>
    <property type="gene ID" value="EUTSA_v10027402mg"/>
</dbReference>
<sequence length="114" mass="12609">MGFSRKDQHRMSAEDGLAKLNRNTSTPNPNSYNPNLSSLKNHNNSYIYHGPQVHTVRESITSSTNATFLVYQCPNSSILVKQPEKGDPSPPSALALVPGRCCWTTTMAKKKVFT</sequence>
<name>V4LYT0_EUTSA</name>
<feature type="region of interest" description="Disordered" evidence="1">
    <location>
        <begin position="1"/>
        <end position="38"/>
    </location>
</feature>
<organism evidence="2 3">
    <name type="scientific">Eutrema salsugineum</name>
    <name type="common">Saltwater cress</name>
    <name type="synonym">Sisymbrium salsugineum</name>
    <dbReference type="NCBI Taxonomy" id="72664"/>
    <lineage>
        <taxon>Eukaryota</taxon>
        <taxon>Viridiplantae</taxon>
        <taxon>Streptophyta</taxon>
        <taxon>Embryophyta</taxon>
        <taxon>Tracheophyta</taxon>
        <taxon>Spermatophyta</taxon>
        <taxon>Magnoliopsida</taxon>
        <taxon>eudicotyledons</taxon>
        <taxon>Gunneridae</taxon>
        <taxon>Pentapetalae</taxon>
        <taxon>rosids</taxon>
        <taxon>malvids</taxon>
        <taxon>Brassicales</taxon>
        <taxon>Brassicaceae</taxon>
        <taxon>Eutremeae</taxon>
        <taxon>Eutrema</taxon>
    </lineage>
</organism>
<dbReference type="Proteomes" id="UP000030689">
    <property type="component" value="Unassembled WGS sequence"/>
</dbReference>
<gene>
    <name evidence="2" type="ORF">EUTSA_v10027402mg</name>
</gene>
<reference evidence="2 3" key="1">
    <citation type="journal article" date="2013" name="Front. Plant Sci.">
        <title>The Reference Genome of the Halophytic Plant Eutrema salsugineum.</title>
        <authorList>
            <person name="Yang R."/>
            <person name="Jarvis D.E."/>
            <person name="Chen H."/>
            <person name="Beilstein M.A."/>
            <person name="Grimwood J."/>
            <person name="Jenkins J."/>
            <person name="Shu S."/>
            <person name="Prochnik S."/>
            <person name="Xin M."/>
            <person name="Ma C."/>
            <person name="Schmutz J."/>
            <person name="Wing R.A."/>
            <person name="Mitchell-Olds T."/>
            <person name="Schumaker K.S."/>
            <person name="Wang X."/>
        </authorList>
    </citation>
    <scope>NUCLEOTIDE SEQUENCE [LARGE SCALE GENOMIC DNA]</scope>
</reference>
<protein>
    <submittedName>
        <fullName evidence="2">Uncharacterized protein</fullName>
    </submittedName>
</protein>
<dbReference type="KEGG" id="eus:EUTSA_v10027402mg"/>
<proteinExistence type="predicted"/>
<evidence type="ECO:0000313" key="3">
    <source>
        <dbReference type="Proteomes" id="UP000030689"/>
    </source>
</evidence>
<keyword evidence="3" id="KW-1185">Reference proteome</keyword>
<feature type="compositionally biased region" description="Low complexity" evidence="1">
    <location>
        <begin position="20"/>
        <end position="38"/>
    </location>
</feature>
<dbReference type="EMBL" id="KI517384">
    <property type="protein sequence ID" value="ESQ55855.1"/>
    <property type="molecule type" value="Genomic_DNA"/>
</dbReference>
<evidence type="ECO:0000256" key="1">
    <source>
        <dbReference type="SAM" id="MobiDB-lite"/>
    </source>
</evidence>
<feature type="compositionally biased region" description="Basic and acidic residues" evidence="1">
    <location>
        <begin position="1"/>
        <end position="17"/>
    </location>
</feature>